<keyword evidence="8 10" id="KW-0694">RNA-binding</keyword>
<evidence type="ECO:0000256" key="7">
    <source>
        <dbReference type="ARBA" id="ARBA00022694"/>
    </source>
</evidence>
<dbReference type="GO" id="GO:0005737">
    <property type="term" value="C:cytoplasm"/>
    <property type="evidence" value="ECO:0007669"/>
    <property type="project" value="TreeGrafter"/>
</dbReference>
<feature type="region of interest" description="Disordered" evidence="11">
    <location>
        <begin position="374"/>
        <end position="397"/>
    </location>
</feature>
<dbReference type="InterPro" id="IPR001678">
    <property type="entry name" value="MeTrfase_RsmB-F_NOP2_dom"/>
</dbReference>
<protein>
    <submittedName>
        <fullName evidence="13">S-adenosyl-L-methionine-dependent methyltransferase</fullName>
    </submittedName>
</protein>
<dbReference type="InterPro" id="IPR057285">
    <property type="entry name" value="Pre-PUA_NSUN2"/>
</dbReference>
<evidence type="ECO:0000313" key="14">
    <source>
        <dbReference type="Proteomes" id="UP000267251"/>
    </source>
</evidence>
<dbReference type="PANTHER" id="PTHR22808">
    <property type="entry name" value="NCL1 YEAST -RELATED NOL1/NOP2/FMU SUN DOMAIN-CONTAINING"/>
    <property type="match status" value="1"/>
</dbReference>
<dbReference type="PANTHER" id="PTHR22808:SF1">
    <property type="entry name" value="RNA CYTOSINE-C(5)-METHYLTRANSFERASE NSUN2-RELATED"/>
    <property type="match status" value="1"/>
</dbReference>
<evidence type="ECO:0000256" key="8">
    <source>
        <dbReference type="ARBA" id="ARBA00022884"/>
    </source>
</evidence>
<comment type="similarity">
    <text evidence="2 10">Belongs to the class I-like SAM-binding methyltransferase superfamily. RsmB/NOP family.</text>
</comment>
<dbReference type="Pfam" id="PF25378">
    <property type="entry name" value="PUA_NSUN2"/>
    <property type="match status" value="1"/>
</dbReference>
<evidence type="ECO:0000256" key="9">
    <source>
        <dbReference type="ARBA" id="ARBA00023242"/>
    </source>
</evidence>
<feature type="region of interest" description="Disordered" evidence="11">
    <location>
        <begin position="436"/>
        <end position="503"/>
    </location>
</feature>
<feature type="active site" description="Nucleophile" evidence="10">
    <location>
        <position position="322"/>
    </location>
</feature>
<dbReference type="OrthoDB" id="6093671at2759"/>
<feature type="compositionally biased region" description="Basic and acidic residues" evidence="11">
    <location>
        <begin position="11"/>
        <end position="27"/>
    </location>
</feature>
<dbReference type="Gene3D" id="3.40.50.150">
    <property type="entry name" value="Vaccinia Virus protein VP39"/>
    <property type="match status" value="1"/>
</dbReference>
<name>A0A4P9Y8Z0_9FUNG</name>
<feature type="region of interest" description="Disordered" evidence="11">
    <location>
        <begin position="706"/>
        <end position="730"/>
    </location>
</feature>
<keyword evidence="6 10" id="KW-0949">S-adenosyl-L-methionine</keyword>
<dbReference type="PROSITE" id="PS51686">
    <property type="entry name" value="SAM_MT_RSMB_NOP"/>
    <property type="match status" value="1"/>
</dbReference>
<evidence type="ECO:0000313" key="13">
    <source>
        <dbReference type="EMBL" id="RKP14861.1"/>
    </source>
</evidence>
<keyword evidence="4 10" id="KW-0489">Methyltransferase</keyword>
<dbReference type="SUPFAM" id="SSF53335">
    <property type="entry name" value="S-adenosyl-L-methionine-dependent methyltransferases"/>
    <property type="match status" value="1"/>
</dbReference>
<dbReference type="AlphaFoldDB" id="A0A4P9Y8Z0"/>
<dbReference type="InterPro" id="IPR018314">
    <property type="entry name" value="RsmB/NOL1/NOP2-like_CS"/>
</dbReference>
<feature type="binding site" evidence="10">
    <location>
        <begin position="179"/>
        <end position="185"/>
    </location>
    <ligand>
        <name>S-adenosyl-L-methionine</name>
        <dbReference type="ChEBI" id="CHEBI:59789"/>
    </ligand>
</feature>
<feature type="compositionally biased region" description="Basic residues" evidence="11">
    <location>
        <begin position="1"/>
        <end position="10"/>
    </location>
</feature>
<evidence type="ECO:0000259" key="12">
    <source>
        <dbReference type="PROSITE" id="PS51686"/>
    </source>
</evidence>
<dbReference type="GO" id="GO:0030488">
    <property type="term" value="P:tRNA methylation"/>
    <property type="evidence" value="ECO:0007669"/>
    <property type="project" value="TreeGrafter"/>
</dbReference>
<feature type="binding site" evidence="10">
    <location>
        <position position="269"/>
    </location>
    <ligand>
        <name>S-adenosyl-L-methionine</name>
        <dbReference type="ChEBI" id="CHEBI:59789"/>
    </ligand>
</feature>
<sequence>MARFNKRKSQWSKDKKKTSDGSDRREGYKKIDRNNALFEAYYRAQGLCEDEEEWTAFFDTLRVVLPTTLRITAFRQEAEGLRETMRKASDMHINIPTDSSDEPVTTLPPPTPMPWYPNDLAWTVHSSRAVIKRVPQFKRLHNFLVAESEVGNMTRQEAVSMIPPLLLDVQPHHWVIDMCAAPGSKTTQLIEALHASDPQAPKDAVPSGLILANDANGKRSYMLVHHTRRLQSPALVITNHEAQFFPNIRLSGSGPGPAPILQFDRVLCDVPCSGDGTLRKNEKIWQTWTINDAYGLHALQIRILERGAQLCRVGGRIVYSTCSMNPIENEAVIAQVLRQANGALALVDVSDQLPKLIRRPGLSSWKVMDGQGGVLDSYAPDRPKDKSTPSCYSPSEEEAGRMHLDRCIRIYPHLQDTGAFFVAVLSKVSPMTAADRNGVEEEKVEATEEDVVTTKEGANPTKDKVEITEEESSKASTIIPVKRPAENDQDQPRTREKKTGRGAMPKEEPFIMLDPNQPEIKDITDFYGISPDLPTSQYLVRAEDGTHKTLYFVSPAVKSLLQARDVERLKLINTGTKAFVRNDVKNIDAFPFRIQADGLPLLTPFLGPQRFVDAAFSDVLTLIREANPKFDSLSEPMATKLRAMRAGCVILRLDPAQMNEAGKGLKYPLLMPLWRANVSVNLLISKIEIRALVTRLDLDIEIGEGAKGKGHAKTEEEAKAEEEAKPEESS</sequence>
<reference evidence="14" key="1">
    <citation type="journal article" date="2018" name="Nat. Microbiol.">
        <title>Leveraging single-cell genomics to expand the fungal tree of life.</title>
        <authorList>
            <person name="Ahrendt S.R."/>
            <person name="Quandt C.A."/>
            <person name="Ciobanu D."/>
            <person name="Clum A."/>
            <person name="Salamov A."/>
            <person name="Andreopoulos B."/>
            <person name="Cheng J.F."/>
            <person name="Woyke T."/>
            <person name="Pelin A."/>
            <person name="Henrissat B."/>
            <person name="Reynolds N.K."/>
            <person name="Benny G.L."/>
            <person name="Smith M.E."/>
            <person name="James T.Y."/>
            <person name="Grigoriev I.V."/>
        </authorList>
    </citation>
    <scope>NUCLEOTIDE SEQUENCE [LARGE SCALE GENOMIC DNA]</scope>
</reference>
<dbReference type="Pfam" id="PF25376">
    <property type="entry name" value="Pre-PUA_NSUN2"/>
    <property type="match status" value="1"/>
</dbReference>
<comment type="caution">
    <text evidence="10">Lacks conserved residue(s) required for the propagation of feature annotation.</text>
</comment>
<evidence type="ECO:0000256" key="10">
    <source>
        <dbReference type="PROSITE-ProRule" id="PRU01023"/>
    </source>
</evidence>
<evidence type="ECO:0000256" key="4">
    <source>
        <dbReference type="ARBA" id="ARBA00022603"/>
    </source>
</evidence>
<dbReference type="GO" id="GO:0000049">
    <property type="term" value="F:tRNA binding"/>
    <property type="evidence" value="ECO:0007669"/>
    <property type="project" value="UniProtKB-KW"/>
</dbReference>
<feature type="domain" description="SAM-dependent MTase RsmB/NOP-type" evidence="12">
    <location>
        <begin position="57"/>
        <end position="428"/>
    </location>
</feature>
<dbReference type="PRINTS" id="PR02008">
    <property type="entry name" value="RCMTFAMILY"/>
</dbReference>
<organism evidence="13 14">
    <name type="scientific">Piptocephalis cylindrospora</name>
    <dbReference type="NCBI Taxonomy" id="1907219"/>
    <lineage>
        <taxon>Eukaryota</taxon>
        <taxon>Fungi</taxon>
        <taxon>Fungi incertae sedis</taxon>
        <taxon>Zoopagomycota</taxon>
        <taxon>Zoopagomycotina</taxon>
        <taxon>Zoopagomycetes</taxon>
        <taxon>Zoopagales</taxon>
        <taxon>Piptocephalidaceae</taxon>
        <taxon>Piptocephalis</taxon>
    </lineage>
</organism>
<keyword evidence="14" id="KW-1185">Reference proteome</keyword>
<feature type="compositionally biased region" description="Basic and acidic residues" evidence="11">
    <location>
        <begin position="461"/>
        <end position="473"/>
    </location>
</feature>
<dbReference type="InterPro" id="IPR029063">
    <property type="entry name" value="SAM-dependent_MTases_sf"/>
</dbReference>
<dbReference type="GO" id="GO:0005634">
    <property type="term" value="C:nucleus"/>
    <property type="evidence" value="ECO:0007669"/>
    <property type="project" value="UniProtKB-SubCell"/>
</dbReference>
<evidence type="ECO:0000256" key="1">
    <source>
        <dbReference type="ARBA" id="ARBA00004123"/>
    </source>
</evidence>
<keyword evidence="3" id="KW-0820">tRNA-binding</keyword>
<proteinExistence type="inferred from homology"/>
<dbReference type="Pfam" id="PF01189">
    <property type="entry name" value="Methyltr_RsmB-F"/>
    <property type="match status" value="1"/>
</dbReference>
<keyword evidence="7" id="KW-0819">tRNA processing</keyword>
<evidence type="ECO:0000256" key="5">
    <source>
        <dbReference type="ARBA" id="ARBA00022679"/>
    </source>
</evidence>
<gene>
    <name evidence="13" type="ORF">BJ684DRAFT_7914</name>
</gene>
<dbReference type="PRINTS" id="PR02011">
    <property type="entry name" value="RCMTNCL1"/>
</dbReference>
<evidence type="ECO:0000256" key="11">
    <source>
        <dbReference type="SAM" id="MobiDB-lite"/>
    </source>
</evidence>
<dbReference type="InterPro" id="IPR023267">
    <property type="entry name" value="RCMT"/>
</dbReference>
<dbReference type="InterPro" id="IPR057286">
    <property type="entry name" value="PUA_NSUN2"/>
</dbReference>
<keyword evidence="9" id="KW-0539">Nucleus</keyword>
<dbReference type="GO" id="GO:0016428">
    <property type="term" value="F:tRNA (cytidine-5-)-methyltransferase activity"/>
    <property type="evidence" value="ECO:0007669"/>
    <property type="project" value="InterPro"/>
</dbReference>
<dbReference type="EMBL" id="KZ987782">
    <property type="protein sequence ID" value="RKP14861.1"/>
    <property type="molecule type" value="Genomic_DNA"/>
</dbReference>
<comment type="subcellular location">
    <subcellularLocation>
        <location evidence="1">Nucleus</location>
    </subcellularLocation>
</comment>
<dbReference type="InterPro" id="IPR049560">
    <property type="entry name" value="MeTrfase_RsmB-F_NOP2_cat"/>
</dbReference>
<evidence type="ECO:0000256" key="3">
    <source>
        <dbReference type="ARBA" id="ARBA00022555"/>
    </source>
</evidence>
<feature type="compositionally biased region" description="Basic and acidic residues" evidence="11">
    <location>
        <begin position="437"/>
        <end position="446"/>
    </location>
</feature>
<keyword evidence="5 10" id="KW-0808">Transferase</keyword>
<evidence type="ECO:0000256" key="6">
    <source>
        <dbReference type="ARBA" id="ARBA00022691"/>
    </source>
</evidence>
<accession>A0A4P9Y8Z0</accession>
<evidence type="ECO:0000256" key="2">
    <source>
        <dbReference type="ARBA" id="ARBA00007494"/>
    </source>
</evidence>
<dbReference type="PROSITE" id="PS01153">
    <property type="entry name" value="NOL1_NOP2_SUN"/>
    <property type="match status" value="1"/>
</dbReference>
<dbReference type="Proteomes" id="UP000267251">
    <property type="component" value="Unassembled WGS sequence"/>
</dbReference>
<dbReference type="InterPro" id="IPR023270">
    <property type="entry name" value="RCMT_NCL1"/>
</dbReference>
<feature type="compositionally biased region" description="Basic and acidic residues" evidence="11">
    <location>
        <begin position="483"/>
        <end position="503"/>
    </location>
</feature>
<feature type="binding site" evidence="10">
    <location>
        <position position="214"/>
    </location>
    <ligand>
        <name>S-adenosyl-L-methionine</name>
        <dbReference type="ChEBI" id="CHEBI:59789"/>
    </ligand>
</feature>
<feature type="region of interest" description="Disordered" evidence="11">
    <location>
        <begin position="1"/>
        <end position="27"/>
    </location>
</feature>